<protein>
    <submittedName>
        <fullName evidence="1">Uncharacterized protein</fullName>
    </submittedName>
</protein>
<reference evidence="1" key="2">
    <citation type="submission" date="2018-05" db="EMBL/GenBank/DDBJ databases">
        <title>OmerRS3 (Oryza meridionalis Reference Sequence Version 3).</title>
        <authorList>
            <person name="Zhang J."/>
            <person name="Kudrna D."/>
            <person name="Lee S."/>
            <person name="Talag J."/>
            <person name="Welchert J."/>
            <person name="Wing R.A."/>
        </authorList>
    </citation>
    <scope>NUCLEOTIDE SEQUENCE [LARGE SCALE GENOMIC DNA]</scope>
    <source>
        <strain evidence="1">cv. OR44</strain>
    </source>
</reference>
<dbReference type="HOGENOM" id="CLU_2999802_0_0_1"/>
<organism evidence="1">
    <name type="scientific">Oryza meridionalis</name>
    <dbReference type="NCBI Taxonomy" id="40149"/>
    <lineage>
        <taxon>Eukaryota</taxon>
        <taxon>Viridiplantae</taxon>
        <taxon>Streptophyta</taxon>
        <taxon>Embryophyta</taxon>
        <taxon>Tracheophyta</taxon>
        <taxon>Spermatophyta</taxon>
        <taxon>Magnoliopsida</taxon>
        <taxon>Liliopsida</taxon>
        <taxon>Poales</taxon>
        <taxon>Poaceae</taxon>
        <taxon>BOP clade</taxon>
        <taxon>Oryzoideae</taxon>
        <taxon>Oryzeae</taxon>
        <taxon>Oryzinae</taxon>
        <taxon>Oryza</taxon>
    </lineage>
</organism>
<dbReference type="EnsemblPlants" id="OMERI07G10300.1">
    <property type="protein sequence ID" value="OMERI07G10300.1"/>
    <property type="gene ID" value="OMERI07G10300"/>
</dbReference>
<proteinExistence type="predicted"/>
<keyword evidence="2" id="KW-1185">Reference proteome</keyword>
<evidence type="ECO:0000313" key="2">
    <source>
        <dbReference type="Proteomes" id="UP000008021"/>
    </source>
</evidence>
<accession>A0A0E0EAT1</accession>
<dbReference type="AlphaFoldDB" id="A0A0E0EAT1"/>
<evidence type="ECO:0000313" key="1">
    <source>
        <dbReference type="EnsemblPlants" id="OMERI07G10300.1"/>
    </source>
</evidence>
<dbReference type="Proteomes" id="UP000008021">
    <property type="component" value="Chromosome 7"/>
</dbReference>
<dbReference type="Gramene" id="OMERI07G10300.1">
    <property type="protein sequence ID" value="OMERI07G10300.1"/>
    <property type="gene ID" value="OMERI07G10300"/>
</dbReference>
<sequence length="57" mass="6337">MIAAMDQCVAYDTDPLNPAQTWHLPHDVISFDVAHGDLGRPGPCLVSEIRKKFGESW</sequence>
<name>A0A0E0EAT1_9ORYZ</name>
<reference evidence="1" key="1">
    <citation type="submission" date="2015-04" db="UniProtKB">
        <authorList>
            <consortium name="EnsemblPlants"/>
        </authorList>
    </citation>
    <scope>IDENTIFICATION</scope>
</reference>